<evidence type="ECO:0000313" key="5">
    <source>
        <dbReference type="Proteomes" id="UP000188929"/>
    </source>
</evidence>
<feature type="region of interest" description="Disordered" evidence="1">
    <location>
        <begin position="489"/>
        <end position="635"/>
    </location>
</feature>
<dbReference type="InterPro" id="IPR023809">
    <property type="entry name" value="Thiopep_bacteriocin_synth_dom"/>
</dbReference>
<comment type="caution">
    <text evidence="4">The sequence shown here is derived from an EMBL/GenBank/DDBJ whole genome shotgun (WGS) entry which is preliminary data.</text>
</comment>
<accession>A0A1V2IMH8</accession>
<keyword evidence="5" id="KW-1185">Reference proteome</keyword>
<gene>
    <name evidence="4" type="ORF">BL253_00905</name>
</gene>
<evidence type="ECO:0000256" key="1">
    <source>
        <dbReference type="SAM" id="MobiDB-lite"/>
    </source>
</evidence>
<dbReference type="Pfam" id="PF04738">
    <property type="entry name" value="Lant_dehydr_N"/>
    <property type="match status" value="1"/>
</dbReference>
<organism evidence="4 5">
    <name type="scientific">Pseudofrankia asymbiotica</name>
    <dbReference type="NCBI Taxonomy" id="1834516"/>
    <lineage>
        <taxon>Bacteria</taxon>
        <taxon>Bacillati</taxon>
        <taxon>Actinomycetota</taxon>
        <taxon>Actinomycetes</taxon>
        <taxon>Frankiales</taxon>
        <taxon>Frankiaceae</taxon>
        <taxon>Pseudofrankia</taxon>
    </lineage>
</organism>
<protein>
    <submittedName>
        <fullName evidence="4">Uncharacterized protein</fullName>
    </submittedName>
</protein>
<dbReference type="InterPro" id="IPR006827">
    <property type="entry name" value="Lant_deHydtase_N"/>
</dbReference>
<sequence>MDCDLRLPASVASGLTTAAGILTRLGREPLGPARWADYHRRFVERYGVSTAVPLTDVLDPAAGLGYPAGYPGSVLPVPPESVSERDQRLLALAWRALAAGGRLDLTDALIDEITDGDLFDARFLQAHGEIAGRLQARSLAAVDAGDYVLAITPARAAGTLSARFLTATGDRTMEHVYRQAPAIHAGAVAVQLSCPPRFTRGQNVARLPRFLPEVLAVGEPPIGERRLGPVDLALTATGRGLLLLETATGRIVDPQVHHALALDRQLPLLARFLAHVPRAYAAALTSFSFGPAAVALPHLPEVRYGRIILAPERWRLVTADLPAAGVPAADWNDAVDRWRRRERCPGLVELADGDLTLRLDLSVPAHAAILRDHLAEHGTALLNRAATEDGLAWIGRAHEIVMPVVRAGQPTPNKLGPLLVRRDNADGDRPGALDARWISARVHTHPAAMDDLLATHLPDLRAQLGGADLWMVRYRNPELTDHLRVRVATGGPSRQPASPPSADGARRSPRRAPSERSPSTPTSRRPDGTAPGWPSPRPRPCSAPTRRRPSPCCGTHRQACTATLSRRSPCSTSPKRSSATCTAPPTISPRVPFPARLSNTTSLVPRPGWPGTAPRAPTPCCPANSPRCGRPEPTR</sequence>
<feature type="domain" description="Thiopeptide-type bacteriocin biosynthesis" evidence="3">
    <location>
        <begin position="437"/>
        <end position="490"/>
    </location>
</feature>
<reference evidence="5" key="1">
    <citation type="submission" date="2016-10" db="EMBL/GenBank/DDBJ databases">
        <title>Frankia sp. NRRL B-16386 Genome sequencing.</title>
        <authorList>
            <person name="Ghodhbane-Gtari F."/>
            <person name="Swanson E."/>
            <person name="Gueddou A."/>
            <person name="Hezbri K."/>
            <person name="Ktari K."/>
            <person name="Nouioui I."/>
            <person name="Morris K."/>
            <person name="Simpson S."/>
            <person name="Abebe-Akele F."/>
            <person name="Thomas K."/>
            <person name="Gtari M."/>
            <person name="Tisa L.S."/>
        </authorList>
    </citation>
    <scope>NUCLEOTIDE SEQUENCE [LARGE SCALE GENOMIC DNA]</scope>
    <source>
        <strain evidence="5">NRRL B-16386</strain>
    </source>
</reference>
<evidence type="ECO:0000313" key="4">
    <source>
        <dbReference type="EMBL" id="ONH33611.1"/>
    </source>
</evidence>
<name>A0A1V2IMH8_9ACTN</name>
<dbReference type="Proteomes" id="UP000188929">
    <property type="component" value="Unassembled WGS sequence"/>
</dbReference>
<dbReference type="Pfam" id="PF14028">
    <property type="entry name" value="Lant_dehydr_C"/>
    <property type="match status" value="1"/>
</dbReference>
<evidence type="ECO:0000259" key="2">
    <source>
        <dbReference type="Pfam" id="PF04738"/>
    </source>
</evidence>
<dbReference type="STRING" id="1834516.BL253_00905"/>
<dbReference type="EMBL" id="MOMC01000003">
    <property type="protein sequence ID" value="ONH33611.1"/>
    <property type="molecule type" value="Genomic_DNA"/>
</dbReference>
<evidence type="ECO:0000259" key="3">
    <source>
        <dbReference type="Pfam" id="PF14028"/>
    </source>
</evidence>
<proteinExistence type="predicted"/>
<feature type="domain" description="Lantibiotic dehydratase N-terminal" evidence="2">
    <location>
        <begin position="1"/>
        <end position="370"/>
    </location>
</feature>
<feature type="compositionally biased region" description="Polar residues" evidence="1">
    <location>
        <begin position="558"/>
        <end position="585"/>
    </location>
</feature>
<dbReference type="AlphaFoldDB" id="A0A1V2IMH8"/>